<protein>
    <submittedName>
        <fullName evidence="2">Uncharacterized protein</fullName>
    </submittedName>
</protein>
<evidence type="ECO:0000313" key="3">
    <source>
        <dbReference type="Proteomes" id="UP001150925"/>
    </source>
</evidence>
<keyword evidence="3" id="KW-1185">Reference proteome</keyword>
<feature type="compositionally biased region" description="Polar residues" evidence="1">
    <location>
        <begin position="110"/>
        <end position="126"/>
    </location>
</feature>
<reference evidence="2" key="1">
    <citation type="submission" date="2022-07" db="EMBL/GenBank/DDBJ databases">
        <title>Phylogenomic reconstructions and comparative analyses of Kickxellomycotina fungi.</title>
        <authorList>
            <person name="Reynolds N.K."/>
            <person name="Stajich J.E."/>
            <person name="Barry K."/>
            <person name="Grigoriev I.V."/>
            <person name="Crous P."/>
            <person name="Smith M.E."/>
        </authorList>
    </citation>
    <scope>NUCLEOTIDE SEQUENCE</scope>
    <source>
        <strain evidence="2">RSA 1196</strain>
    </source>
</reference>
<proteinExistence type="predicted"/>
<accession>A0A9W8E6J8</accession>
<dbReference type="AlphaFoldDB" id="A0A9W8E6J8"/>
<evidence type="ECO:0000256" key="1">
    <source>
        <dbReference type="SAM" id="MobiDB-lite"/>
    </source>
</evidence>
<feature type="compositionally biased region" description="Basic and acidic residues" evidence="1">
    <location>
        <begin position="127"/>
        <end position="136"/>
    </location>
</feature>
<sequence>DVRKPVDIEETPTETLSPPFPVTTTAPTKPHLSTQKIHAEYIVSKGKRGNKRPKDHEDALFARLTGFKHHITKAHTSHNSNSTVVSGEIVPKGNGLRRPLPDSHADANDNLDSQWLSHRLTFNHSDGQPDHRKIPDHEDDYEAIDSRVDRYKGRESIRD</sequence>
<feature type="non-terminal residue" evidence="2">
    <location>
        <position position="1"/>
    </location>
</feature>
<gene>
    <name evidence="2" type="ORF">IWQ62_003419</name>
</gene>
<name>A0A9W8E6J8_9FUNG</name>
<dbReference type="Proteomes" id="UP001150925">
    <property type="component" value="Unassembled WGS sequence"/>
</dbReference>
<organism evidence="2 3">
    <name type="scientific">Dispira parvispora</name>
    <dbReference type="NCBI Taxonomy" id="1520584"/>
    <lineage>
        <taxon>Eukaryota</taxon>
        <taxon>Fungi</taxon>
        <taxon>Fungi incertae sedis</taxon>
        <taxon>Zoopagomycota</taxon>
        <taxon>Kickxellomycotina</taxon>
        <taxon>Dimargaritomycetes</taxon>
        <taxon>Dimargaritales</taxon>
        <taxon>Dimargaritaceae</taxon>
        <taxon>Dispira</taxon>
    </lineage>
</organism>
<feature type="region of interest" description="Disordered" evidence="1">
    <location>
        <begin position="1"/>
        <end position="31"/>
    </location>
</feature>
<feature type="region of interest" description="Disordered" evidence="1">
    <location>
        <begin position="74"/>
        <end position="159"/>
    </location>
</feature>
<comment type="caution">
    <text evidence="2">The sequence shown here is derived from an EMBL/GenBank/DDBJ whole genome shotgun (WGS) entry which is preliminary data.</text>
</comment>
<feature type="compositionally biased region" description="Basic and acidic residues" evidence="1">
    <location>
        <begin position="144"/>
        <end position="159"/>
    </location>
</feature>
<dbReference type="EMBL" id="JANBPY010000914">
    <property type="protein sequence ID" value="KAJ1962788.1"/>
    <property type="molecule type" value="Genomic_DNA"/>
</dbReference>
<feature type="compositionally biased region" description="Polar residues" evidence="1">
    <location>
        <begin position="22"/>
        <end position="31"/>
    </location>
</feature>
<evidence type="ECO:0000313" key="2">
    <source>
        <dbReference type="EMBL" id="KAJ1962788.1"/>
    </source>
</evidence>